<dbReference type="PROSITE" id="PS51459">
    <property type="entry name" value="FIDO"/>
    <property type="match status" value="1"/>
</dbReference>
<gene>
    <name evidence="2" type="ORF">CSEC_0361</name>
</gene>
<name>A0A090D075_9BACT</name>
<comment type="caution">
    <text evidence="2">The sequence shown here is derived from an EMBL/GenBank/DDBJ whole genome shotgun (WGS) entry which is preliminary data.</text>
</comment>
<dbReference type="Pfam" id="PF02661">
    <property type="entry name" value="Fic"/>
    <property type="match status" value="1"/>
</dbReference>
<dbReference type="eggNOG" id="ENOG5033U3X">
    <property type="taxonomic scope" value="Bacteria"/>
</dbReference>
<dbReference type="Proteomes" id="UP000031552">
    <property type="component" value="Unassembled WGS sequence"/>
</dbReference>
<reference evidence="2" key="1">
    <citation type="submission" date="2013-12" db="EMBL/GenBank/DDBJ databases">
        <authorList>
            <person name="Linke B."/>
        </authorList>
    </citation>
    <scope>NUCLEOTIDE SEQUENCE [LARGE SCALE GENOMIC DNA]</scope>
    <source>
        <strain evidence="2">CRIB-18</strain>
    </source>
</reference>
<accession>A0A090D075</accession>
<dbReference type="EMBL" id="CCEJ010000002">
    <property type="protein sequence ID" value="CDR33200.1"/>
    <property type="molecule type" value="Genomic_DNA"/>
</dbReference>
<organism evidence="2 3">
    <name type="scientific">Candidatus Criblamydia sequanensis CRIB-18</name>
    <dbReference type="NCBI Taxonomy" id="1437425"/>
    <lineage>
        <taxon>Bacteria</taxon>
        <taxon>Pseudomonadati</taxon>
        <taxon>Chlamydiota</taxon>
        <taxon>Chlamydiia</taxon>
        <taxon>Parachlamydiales</taxon>
        <taxon>Candidatus Criblamydiaceae</taxon>
        <taxon>Candidatus Criblamydia</taxon>
    </lineage>
</organism>
<evidence type="ECO:0000313" key="2">
    <source>
        <dbReference type="EMBL" id="CDR33200.1"/>
    </source>
</evidence>
<dbReference type="AlphaFoldDB" id="A0A090D075"/>
<sequence>MEASQNRLHPTLFLVDHEPYLARPQEKLHDYVKREPKYDLAFCRAWSEFEFSKVIPITTASDLLKKIDAIQKSAISHLSYELQGKATSTSSGLGRNWNCDEEGVTALIRDIWINRLDFLNLVVAAPETAPKYAHLQKNSLGITLCDKYSLSSESYDNLSLEDGQVSKKIIATNGSDRNETFERIQKELLLRYRDDKQWKDASYDYSPFGLFSIIDDPAEKKNKILQTLQSYFDQIKDSSSEEEKIKIIVTTLRTLMLLHPYHDGNGRTFYILTNLLLHQNQLKPTHLKNMCLYEGLTVERLVREVIEGQERFEAHFGSLEELSSGLFRYNEAVLQLKQLINNRSLPNSPKHSFLERNFNLLFRQVAASDKQNELLQFLIEKASILNIDLFSKGDKSGNALDVAIKYNNKKAIEQLKQVGLTPSLS</sequence>
<protein>
    <recommendedName>
        <fullName evidence="1">Fido domain-containing protein</fullName>
    </recommendedName>
</protein>
<reference evidence="2" key="2">
    <citation type="submission" date="2014-09" db="EMBL/GenBank/DDBJ databases">
        <title>Criblamydia sequanensis harbors a mega-plasmid encoding arsenite resistance.</title>
        <authorList>
            <person name="Bertelli C."/>
            <person name="Goesmann A."/>
            <person name="Greub G."/>
        </authorList>
    </citation>
    <scope>NUCLEOTIDE SEQUENCE [LARGE SCALE GENOMIC DNA]</scope>
    <source>
        <strain evidence="2">CRIB-18</strain>
    </source>
</reference>
<dbReference type="InterPro" id="IPR036597">
    <property type="entry name" value="Fido-like_dom_sf"/>
</dbReference>
<feature type="domain" description="Fido" evidence="1">
    <location>
        <begin position="176"/>
        <end position="328"/>
    </location>
</feature>
<dbReference type="InterPro" id="IPR003812">
    <property type="entry name" value="Fido"/>
</dbReference>
<dbReference type="SUPFAM" id="SSF140931">
    <property type="entry name" value="Fic-like"/>
    <property type="match status" value="1"/>
</dbReference>
<dbReference type="Gene3D" id="1.10.3290.10">
    <property type="entry name" value="Fido-like domain"/>
    <property type="match status" value="1"/>
</dbReference>
<evidence type="ECO:0000313" key="3">
    <source>
        <dbReference type="Proteomes" id="UP000031552"/>
    </source>
</evidence>
<proteinExistence type="predicted"/>
<dbReference type="RefSeq" id="WP_041016737.1">
    <property type="nucleotide sequence ID" value="NZ_CCEJ010000002.1"/>
</dbReference>
<evidence type="ECO:0000259" key="1">
    <source>
        <dbReference type="PROSITE" id="PS51459"/>
    </source>
</evidence>
<dbReference type="OrthoDB" id="9813719at2"/>
<keyword evidence="3" id="KW-1185">Reference proteome</keyword>